<comment type="caution">
    <text evidence="1">The sequence shown here is derived from an EMBL/GenBank/DDBJ whole genome shotgun (WGS) entry which is preliminary data.</text>
</comment>
<dbReference type="Proteomes" id="UP000827872">
    <property type="component" value="Linkage Group LG05"/>
</dbReference>
<gene>
    <name evidence="1" type="ORF">K3G42_021000</name>
</gene>
<evidence type="ECO:0000313" key="2">
    <source>
        <dbReference type="Proteomes" id="UP000827872"/>
    </source>
</evidence>
<accession>A0ACB8F457</accession>
<organism evidence="1 2">
    <name type="scientific">Sphaerodactylus townsendi</name>
    <dbReference type="NCBI Taxonomy" id="933632"/>
    <lineage>
        <taxon>Eukaryota</taxon>
        <taxon>Metazoa</taxon>
        <taxon>Chordata</taxon>
        <taxon>Craniata</taxon>
        <taxon>Vertebrata</taxon>
        <taxon>Euteleostomi</taxon>
        <taxon>Lepidosauria</taxon>
        <taxon>Squamata</taxon>
        <taxon>Bifurcata</taxon>
        <taxon>Gekkota</taxon>
        <taxon>Sphaerodactylidae</taxon>
        <taxon>Sphaerodactylus</taxon>
    </lineage>
</organism>
<proteinExistence type="predicted"/>
<name>A0ACB8F457_9SAUR</name>
<evidence type="ECO:0000313" key="1">
    <source>
        <dbReference type="EMBL" id="KAH7999953.1"/>
    </source>
</evidence>
<protein>
    <submittedName>
        <fullName evidence="1">Uncharacterized protein</fullName>
    </submittedName>
</protein>
<dbReference type="EMBL" id="CM037618">
    <property type="protein sequence ID" value="KAH7999953.1"/>
    <property type="molecule type" value="Genomic_DNA"/>
</dbReference>
<reference evidence="1" key="1">
    <citation type="submission" date="2021-08" db="EMBL/GenBank/DDBJ databases">
        <title>The first chromosome-level gecko genome reveals the dynamic sex chromosomes of Neotropical dwarf geckos (Sphaerodactylidae: Sphaerodactylus).</title>
        <authorList>
            <person name="Pinto B.J."/>
            <person name="Keating S.E."/>
            <person name="Gamble T."/>
        </authorList>
    </citation>
    <scope>NUCLEOTIDE SEQUENCE</scope>
    <source>
        <strain evidence="1">TG3544</strain>
    </source>
</reference>
<sequence>MAKSLLYMCVCSPSPPHTHSSSTKTASELKAQVIVLTLTILKKLAVLPSLILLIKLDMFESGSSVATITSVVQIDGLRVEQQRFLGLGYSFMIQSHVHHHQEGLLRWRKRKKTDFLRLNLS</sequence>
<keyword evidence="2" id="KW-1185">Reference proteome</keyword>